<reference evidence="2 3" key="1">
    <citation type="submission" date="2015-10" db="EMBL/GenBank/DDBJ databases">
        <title>Full genome of DAOMC 229536 Phialocephala scopiformis, a fungal endophyte of spruce producing the potent anti-insectan compound rugulosin.</title>
        <authorList>
            <consortium name="DOE Joint Genome Institute"/>
            <person name="Walker A.K."/>
            <person name="Frasz S.L."/>
            <person name="Seifert K.A."/>
            <person name="Miller J.D."/>
            <person name="Mondo S.J."/>
            <person name="Labutti K."/>
            <person name="Lipzen A."/>
            <person name="Dockter R."/>
            <person name="Kennedy M."/>
            <person name="Grigoriev I.V."/>
            <person name="Spatafora J.W."/>
        </authorList>
    </citation>
    <scope>NUCLEOTIDE SEQUENCE [LARGE SCALE GENOMIC DNA]</scope>
    <source>
        <strain evidence="2 3">CBS 120377</strain>
    </source>
</reference>
<evidence type="ECO:0000256" key="1">
    <source>
        <dbReference type="SAM" id="MobiDB-lite"/>
    </source>
</evidence>
<dbReference type="AlphaFoldDB" id="A0A194XBX3"/>
<dbReference type="KEGG" id="psco:LY89DRAFT_684644"/>
<evidence type="ECO:0000313" key="3">
    <source>
        <dbReference type="Proteomes" id="UP000070700"/>
    </source>
</evidence>
<protein>
    <submittedName>
        <fullName evidence="2">Uncharacterized protein</fullName>
    </submittedName>
</protein>
<sequence length="145" mass="16827">MDQNKLDAKPENEDTLPRGDNFKSIVKDAFNDFKVRERNFFLALSRSQCLKFGDNPDPMYATCHMRHHIEILLTLKEVKTCALIAHYTARDIVTEMVEQCLKPVMQAYKLSRYGFQLHQITHPMHTTAHSGFQNAWVFADTRLAL</sequence>
<dbReference type="GeneID" id="28824648"/>
<name>A0A194XBX3_MOLSC</name>
<evidence type="ECO:0000313" key="2">
    <source>
        <dbReference type="EMBL" id="KUJ17664.1"/>
    </source>
</evidence>
<dbReference type="InParanoid" id="A0A194XBX3"/>
<proteinExistence type="predicted"/>
<gene>
    <name evidence="2" type="ORF">LY89DRAFT_684644</name>
</gene>
<keyword evidence="3" id="KW-1185">Reference proteome</keyword>
<dbReference type="EMBL" id="KQ947414">
    <property type="protein sequence ID" value="KUJ17664.1"/>
    <property type="molecule type" value="Genomic_DNA"/>
</dbReference>
<feature type="region of interest" description="Disordered" evidence="1">
    <location>
        <begin position="1"/>
        <end position="20"/>
    </location>
</feature>
<dbReference type="RefSeq" id="XP_018072019.1">
    <property type="nucleotide sequence ID" value="XM_018214922.1"/>
</dbReference>
<dbReference type="OrthoDB" id="3528649at2759"/>
<dbReference type="Proteomes" id="UP000070700">
    <property type="component" value="Unassembled WGS sequence"/>
</dbReference>
<accession>A0A194XBX3</accession>
<organism evidence="2 3">
    <name type="scientific">Mollisia scopiformis</name>
    <name type="common">Conifer needle endophyte fungus</name>
    <name type="synonym">Phialocephala scopiformis</name>
    <dbReference type="NCBI Taxonomy" id="149040"/>
    <lineage>
        <taxon>Eukaryota</taxon>
        <taxon>Fungi</taxon>
        <taxon>Dikarya</taxon>
        <taxon>Ascomycota</taxon>
        <taxon>Pezizomycotina</taxon>
        <taxon>Leotiomycetes</taxon>
        <taxon>Helotiales</taxon>
        <taxon>Mollisiaceae</taxon>
        <taxon>Mollisia</taxon>
    </lineage>
</organism>